<evidence type="ECO:0000256" key="2">
    <source>
        <dbReference type="PROSITE-ProRule" id="PRU00723"/>
    </source>
</evidence>
<dbReference type="GO" id="GO:0008270">
    <property type="term" value="F:zinc ion binding"/>
    <property type="evidence" value="ECO:0007669"/>
    <property type="project" value="UniProtKB-KW"/>
</dbReference>
<keyword evidence="6" id="KW-1185">Reference proteome</keyword>
<dbReference type="PANTHER" id="PTHR45846:SF1">
    <property type="entry name" value="TRNA-DIHYDROURIDINE(47) SYNTHASE [NAD(P)(+)]-LIKE"/>
    <property type="match status" value="1"/>
</dbReference>
<evidence type="ECO:0000313" key="6">
    <source>
        <dbReference type="Proteomes" id="UP000238479"/>
    </source>
</evidence>
<dbReference type="EMBL" id="PDCK01000044">
    <property type="protein sequence ID" value="PRQ24363.1"/>
    <property type="molecule type" value="Genomic_DNA"/>
</dbReference>
<keyword evidence="1" id="KW-0507">mRNA processing</keyword>
<dbReference type="GO" id="GO:0003723">
    <property type="term" value="F:RNA binding"/>
    <property type="evidence" value="ECO:0007669"/>
    <property type="project" value="TreeGrafter"/>
</dbReference>
<dbReference type="STRING" id="74649.A0A2P6PQZ5"/>
<evidence type="ECO:0000259" key="4">
    <source>
        <dbReference type="PROSITE" id="PS50103"/>
    </source>
</evidence>
<gene>
    <name evidence="5" type="ORF">RchiOBHm_Chr6g0271631</name>
</gene>
<dbReference type="Pfam" id="PF25585">
    <property type="entry name" value="zf-CCCH_DUS3L"/>
    <property type="match status" value="1"/>
</dbReference>
<dbReference type="Gramene" id="PRQ24363">
    <property type="protein sequence ID" value="PRQ24363"/>
    <property type="gene ID" value="RchiOBHm_Chr6g0271631"/>
</dbReference>
<dbReference type="PANTHER" id="PTHR45846">
    <property type="entry name" value="TRNA-DIHYDROURIDINE(47) SYNTHASE [NAD(P)(+)]-LIKE"/>
    <property type="match status" value="1"/>
</dbReference>
<keyword evidence="2" id="KW-0863">Zinc-finger</keyword>
<accession>A0A2P6PQZ5</accession>
<dbReference type="GO" id="GO:0017150">
    <property type="term" value="F:tRNA dihydrouridine synthase activity"/>
    <property type="evidence" value="ECO:0007669"/>
    <property type="project" value="TreeGrafter"/>
</dbReference>
<dbReference type="Proteomes" id="UP000238479">
    <property type="component" value="Chromosome 6"/>
</dbReference>
<proteinExistence type="predicted"/>
<evidence type="ECO:0000256" key="3">
    <source>
        <dbReference type="SAM" id="MobiDB-lite"/>
    </source>
</evidence>
<feature type="domain" description="C3H1-type" evidence="4">
    <location>
        <begin position="136"/>
        <end position="167"/>
    </location>
</feature>
<keyword evidence="2" id="KW-0479">Metal-binding</keyword>
<reference evidence="5 6" key="1">
    <citation type="journal article" date="2018" name="Nat. Genet.">
        <title>The Rosa genome provides new insights in the design of modern roses.</title>
        <authorList>
            <person name="Bendahmane M."/>
        </authorList>
    </citation>
    <scope>NUCLEOTIDE SEQUENCE [LARGE SCALE GENOMIC DNA]</scope>
    <source>
        <strain evidence="6">cv. Old Blush</strain>
    </source>
</reference>
<dbReference type="AlphaFoldDB" id="A0A2P6PQZ5"/>
<comment type="caution">
    <text evidence="5">The sequence shown here is derived from an EMBL/GenBank/DDBJ whole genome shotgun (WGS) entry which is preliminary data.</text>
</comment>
<feature type="region of interest" description="Disordered" evidence="3">
    <location>
        <begin position="108"/>
        <end position="134"/>
    </location>
</feature>
<feature type="region of interest" description="Disordered" evidence="3">
    <location>
        <begin position="1"/>
        <end position="21"/>
    </location>
</feature>
<dbReference type="PROSITE" id="PS50103">
    <property type="entry name" value="ZF_C3H1"/>
    <property type="match status" value="1"/>
</dbReference>
<dbReference type="GO" id="GO:0006397">
    <property type="term" value="P:mRNA processing"/>
    <property type="evidence" value="ECO:0007669"/>
    <property type="project" value="UniProtKB-KW"/>
</dbReference>
<protein>
    <submittedName>
        <fullName evidence="5">Putative transcription factor C3H family</fullName>
    </submittedName>
</protein>
<name>A0A2P6PQZ5_ROSCH</name>
<sequence>MYSNCGTRKLERKVPKRNKSKEIHPLSHYPFARRFTLHLFAFKHSTMGDDTPAATGTGPEVSNGMVAAAERTPKELVAKSIAPVKKQYLRPPPVRPCSKDQNDAVCEGNAKPAQSNVVKEKKSKRQLKRERREVQKSPLGICPEVAKKGDVSRCPYNDKCRYSHDIEAYKAHVVLNACLVFDSFDVL</sequence>
<organism evidence="5 6">
    <name type="scientific">Rosa chinensis</name>
    <name type="common">China rose</name>
    <dbReference type="NCBI Taxonomy" id="74649"/>
    <lineage>
        <taxon>Eukaryota</taxon>
        <taxon>Viridiplantae</taxon>
        <taxon>Streptophyta</taxon>
        <taxon>Embryophyta</taxon>
        <taxon>Tracheophyta</taxon>
        <taxon>Spermatophyta</taxon>
        <taxon>Magnoliopsida</taxon>
        <taxon>eudicotyledons</taxon>
        <taxon>Gunneridae</taxon>
        <taxon>Pentapetalae</taxon>
        <taxon>rosids</taxon>
        <taxon>fabids</taxon>
        <taxon>Rosales</taxon>
        <taxon>Rosaceae</taxon>
        <taxon>Rosoideae</taxon>
        <taxon>Rosoideae incertae sedis</taxon>
        <taxon>Rosa</taxon>
    </lineage>
</organism>
<feature type="zinc finger region" description="C3H1-type" evidence="2">
    <location>
        <begin position="136"/>
        <end position="167"/>
    </location>
</feature>
<dbReference type="InterPro" id="IPR000571">
    <property type="entry name" value="Znf_CCCH"/>
</dbReference>
<keyword evidence="2" id="KW-0862">Zinc</keyword>
<evidence type="ECO:0000313" key="5">
    <source>
        <dbReference type="EMBL" id="PRQ24363.1"/>
    </source>
</evidence>
<evidence type="ECO:0000256" key="1">
    <source>
        <dbReference type="ARBA" id="ARBA00022664"/>
    </source>
</evidence>